<accession>A0A1M4YXK4</accession>
<keyword evidence="9" id="KW-0535">Nitrogen fixation</keyword>
<evidence type="ECO:0000256" key="9">
    <source>
        <dbReference type="ARBA" id="ARBA00023231"/>
    </source>
</evidence>
<evidence type="ECO:0000256" key="6">
    <source>
        <dbReference type="ARBA" id="ARBA00022777"/>
    </source>
</evidence>
<dbReference type="AlphaFoldDB" id="A0A1M4YXK4"/>
<keyword evidence="5" id="KW-0547">Nucleotide-binding</keyword>
<dbReference type="InterPro" id="IPR036097">
    <property type="entry name" value="HisK_dim/P_sf"/>
</dbReference>
<name>A0A1M4YXK4_9GAMM</name>
<dbReference type="SMART" id="SM00091">
    <property type="entry name" value="PAS"/>
    <property type="match status" value="1"/>
</dbReference>
<dbReference type="PANTHER" id="PTHR43065">
    <property type="entry name" value="SENSOR HISTIDINE KINASE"/>
    <property type="match status" value="1"/>
</dbReference>
<evidence type="ECO:0000256" key="7">
    <source>
        <dbReference type="ARBA" id="ARBA00022840"/>
    </source>
</evidence>
<dbReference type="NCBIfam" id="NF008293">
    <property type="entry name" value="PRK11073.1"/>
    <property type="match status" value="1"/>
</dbReference>
<keyword evidence="6 15" id="KW-0418">Kinase</keyword>
<dbReference type="Proteomes" id="UP000184517">
    <property type="component" value="Unassembled WGS sequence"/>
</dbReference>
<evidence type="ECO:0000256" key="4">
    <source>
        <dbReference type="ARBA" id="ARBA00022679"/>
    </source>
</evidence>
<dbReference type="PROSITE" id="PS50109">
    <property type="entry name" value="HIS_KIN"/>
    <property type="match status" value="1"/>
</dbReference>
<dbReference type="EC" id="2.7.13.3" evidence="2"/>
<dbReference type="InterPro" id="IPR005467">
    <property type="entry name" value="His_kinase_dom"/>
</dbReference>
<dbReference type="PRINTS" id="PR00344">
    <property type="entry name" value="BCTRLSENSOR"/>
</dbReference>
<evidence type="ECO:0000256" key="3">
    <source>
        <dbReference type="ARBA" id="ARBA00022553"/>
    </source>
</evidence>
<dbReference type="InterPro" id="IPR003594">
    <property type="entry name" value="HATPase_dom"/>
</dbReference>
<dbReference type="CDD" id="cd00082">
    <property type="entry name" value="HisKA"/>
    <property type="match status" value="1"/>
</dbReference>
<dbReference type="InterPro" id="IPR000014">
    <property type="entry name" value="PAS"/>
</dbReference>
<dbReference type="Pfam" id="PF00512">
    <property type="entry name" value="HisKA"/>
    <property type="match status" value="1"/>
</dbReference>
<gene>
    <name evidence="15" type="ORF">SAMN02745753_01348</name>
</gene>
<keyword evidence="16" id="KW-1185">Reference proteome</keyword>
<dbReference type="SMART" id="SM00387">
    <property type="entry name" value="HATPase_c"/>
    <property type="match status" value="1"/>
</dbReference>
<dbReference type="SUPFAM" id="SSF55785">
    <property type="entry name" value="PYP-like sensor domain (PAS domain)"/>
    <property type="match status" value="1"/>
</dbReference>
<evidence type="ECO:0000256" key="2">
    <source>
        <dbReference type="ARBA" id="ARBA00012438"/>
    </source>
</evidence>
<evidence type="ECO:0000256" key="12">
    <source>
        <dbReference type="ARBA" id="ARBA00042313"/>
    </source>
</evidence>
<evidence type="ECO:0000256" key="11">
    <source>
        <dbReference type="ARBA" id="ARBA00039567"/>
    </source>
</evidence>
<dbReference type="EMBL" id="FQVF01000005">
    <property type="protein sequence ID" value="SHF10445.1"/>
    <property type="molecule type" value="Genomic_DNA"/>
</dbReference>
<dbReference type="SUPFAM" id="SSF55874">
    <property type="entry name" value="ATPase domain of HSP90 chaperone/DNA topoisomerase II/histidine kinase"/>
    <property type="match status" value="1"/>
</dbReference>
<evidence type="ECO:0000256" key="5">
    <source>
        <dbReference type="ARBA" id="ARBA00022741"/>
    </source>
</evidence>
<dbReference type="Pfam" id="PF13426">
    <property type="entry name" value="PAS_9"/>
    <property type="match status" value="1"/>
</dbReference>
<evidence type="ECO:0000256" key="1">
    <source>
        <dbReference type="ARBA" id="ARBA00000085"/>
    </source>
</evidence>
<dbReference type="Gene3D" id="3.30.565.10">
    <property type="entry name" value="Histidine kinase-like ATPase, C-terminal domain"/>
    <property type="match status" value="1"/>
</dbReference>
<dbReference type="CDD" id="cd00130">
    <property type="entry name" value="PAS"/>
    <property type="match status" value="1"/>
</dbReference>
<dbReference type="Gene3D" id="1.10.287.130">
    <property type="match status" value="1"/>
</dbReference>
<keyword evidence="7" id="KW-0067">ATP-binding</keyword>
<reference evidence="16" key="1">
    <citation type="submission" date="2016-11" db="EMBL/GenBank/DDBJ databases">
        <authorList>
            <person name="Varghese N."/>
            <person name="Submissions S."/>
        </authorList>
    </citation>
    <scope>NUCLEOTIDE SEQUENCE [LARGE SCALE GENOMIC DNA]</scope>
    <source>
        <strain evidence="16">DSM 16579</strain>
    </source>
</reference>
<dbReference type="InterPro" id="IPR036890">
    <property type="entry name" value="HATPase_C_sf"/>
</dbReference>
<feature type="domain" description="Histidine kinase" evidence="14">
    <location>
        <begin position="159"/>
        <end position="376"/>
    </location>
</feature>
<dbReference type="SMART" id="SM00388">
    <property type="entry name" value="HisKA"/>
    <property type="match status" value="1"/>
</dbReference>
<organism evidence="15 16">
    <name type="scientific">Marinomonas polaris DSM 16579</name>
    <dbReference type="NCBI Taxonomy" id="1122206"/>
    <lineage>
        <taxon>Bacteria</taxon>
        <taxon>Pseudomonadati</taxon>
        <taxon>Pseudomonadota</taxon>
        <taxon>Gammaproteobacteria</taxon>
        <taxon>Oceanospirillales</taxon>
        <taxon>Oceanospirillaceae</taxon>
        <taxon>Marinomonas</taxon>
    </lineage>
</organism>
<dbReference type="GO" id="GO:0000155">
    <property type="term" value="F:phosphorelay sensor kinase activity"/>
    <property type="evidence" value="ECO:0007669"/>
    <property type="project" value="InterPro"/>
</dbReference>
<sequence>MLVRFLQLLLKETIKAGVNREALSVYSLLIDHLSTAVVQLNDNLEIEYLNPAAEMLLAVSRRRIYGNDIGAAFREDEESIQALHAAIESGHPFTKREAEIECSNNKKLFCDYTVTPIMGTSNDTESLIIELYPRDRMKRISQEDEIIANHESSKELVRGLAHEIKNPLGGIRGAAQLISRAFTDEALNDYTQVIIEESDRLRDLVDRLLGPRQLPKNKPLNIHKVIERVRQLISVETDNQIELIRDYDPSIPDLIGDESQLIQALLNVTRNAMQALMDDEDNRHKTIHMVTRALRQFTIGSKRHRLVCKISIIDNGPGIPEGILKTLFYPMVSGRADGTGLGLSIAQSVIHQHHGIIECNSYPKKTEFNILIPIETTVQDQEKHS</sequence>
<evidence type="ECO:0000313" key="15">
    <source>
        <dbReference type="EMBL" id="SHF10445.1"/>
    </source>
</evidence>
<keyword evidence="3" id="KW-0597">Phosphoprotein</keyword>
<comment type="catalytic activity">
    <reaction evidence="1">
        <text>ATP + protein L-histidine = ADP + protein N-phospho-L-histidine.</text>
        <dbReference type="EC" id="2.7.13.3"/>
    </reaction>
</comment>
<evidence type="ECO:0000256" key="10">
    <source>
        <dbReference type="ARBA" id="ARBA00037696"/>
    </source>
</evidence>
<dbReference type="SUPFAM" id="SSF47384">
    <property type="entry name" value="Homodimeric domain of signal transducing histidine kinase"/>
    <property type="match status" value="1"/>
</dbReference>
<keyword evidence="4" id="KW-0808">Transferase</keyword>
<dbReference type="InterPro" id="IPR004358">
    <property type="entry name" value="Sig_transdc_His_kin-like_C"/>
</dbReference>
<evidence type="ECO:0000256" key="13">
    <source>
        <dbReference type="ARBA" id="ARBA00043094"/>
    </source>
</evidence>
<comment type="function">
    <text evidence="10">Member of the two-component regulatory system NtrB/NtrC, which controls expression of the nitrogen-regulated (ntr) genes in response to nitrogen limitation. Under conditions of nitrogen limitation, NtrB autophosphorylates and transfers the phosphoryl group to NtrC. In the presence of nitrogen, acts as a phosphatase that dephosphorylates and inactivates NtrC.</text>
</comment>
<dbReference type="Gene3D" id="3.30.450.20">
    <property type="entry name" value="PAS domain"/>
    <property type="match status" value="1"/>
</dbReference>
<evidence type="ECO:0000259" key="14">
    <source>
        <dbReference type="PROSITE" id="PS50109"/>
    </source>
</evidence>
<dbReference type="GO" id="GO:0005524">
    <property type="term" value="F:ATP binding"/>
    <property type="evidence" value="ECO:0007669"/>
    <property type="project" value="UniProtKB-KW"/>
</dbReference>
<dbReference type="STRING" id="1122206.SAMN02745753_01348"/>
<dbReference type="InterPro" id="IPR035965">
    <property type="entry name" value="PAS-like_dom_sf"/>
</dbReference>
<evidence type="ECO:0000256" key="8">
    <source>
        <dbReference type="ARBA" id="ARBA00023012"/>
    </source>
</evidence>
<dbReference type="PANTHER" id="PTHR43065:SF16">
    <property type="entry name" value="SENSORY HISTIDINE KINASE_PHOSPHATASE NTRB"/>
    <property type="match status" value="1"/>
</dbReference>
<evidence type="ECO:0000313" key="16">
    <source>
        <dbReference type="Proteomes" id="UP000184517"/>
    </source>
</evidence>
<dbReference type="Pfam" id="PF02518">
    <property type="entry name" value="HATPase_c"/>
    <property type="match status" value="1"/>
</dbReference>
<dbReference type="InterPro" id="IPR003661">
    <property type="entry name" value="HisK_dim/P_dom"/>
</dbReference>
<protein>
    <recommendedName>
        <fullName evidence="11">Sensory histidine kinase/phosphatase NtrB</fullName>
        <ecNumber evidence="2">2.7.13.3</ecNumber>
    </recommendedName>
    <alternativeName>
        <fullName evidence="12">Nitrogen regulation protein NR(II)</fullName>
    </alternativeName>
    <alternativeName>
        <fullName evidence="13">Nitrogen regulator II</fullName>
    </alternativeName>
</protein>
<proteinExistence type="predicted"/>
<keyword evidence="8" id="KW-0902">Two-component regulatory system</keyword>